<feature type="domain" description="DUF6455" evidence="1">
    <location>
        <begin position="5"/>
        <end position="85"/>
    </location>
</feature>
<keyword evidence="3" id="KW-1185">Reference proteome</keyword>
<accession>A0A0P1EQ62</accession>
<evidence type="ECO:0000313" key="3">
    <source>
        <dbReference type="Proteomes" id="UP000050786"/>
    </source>
</evidence>
<dbReference type="Pfam" id="PF20056">
    <property type="entry name" value="DUF6455"/>
    <property type="match status" value="1"/>
</dbReference>
<dbReference type="EMBL" id="CYPS01000067">
    <property type="protein sequence ID" value="CUH45685.1"/>
    <property type="molecule type" value="Genomic_DNA"/>
</dbReference>
<sequence length="86" mass="9546">MTRDNLGDVEKHFWLTRSVARCMDVSLTEAMAEGRLTTNGYAEIVTRCRASGCSDQCELWLSKQQVKADSAPEFCANAETLNALKT</sequence>
<dbReference type="AlphaFoldDB" id="A0A0P1EQ62"/>
<protein>
    <recommendedName>
        <fullName evidence="1">DUF6455 domain-containing protein</fullName>
    </recommendedName>
</protein>
<name>A0A0P1EQ62_9RHOB</name>
<organism evidence="2 3">
    <name type="scientific">Ruegeria atlantica</name>
    <dbReference type="NCBI Taxonomy" id="81569"/>
    <lineage>
        <taxon>Bacteria</taxon>
        <taxon>Pseudomonadati</taxon>
        <taxon>Pseudomonadota</taxon>
        <taxon>Alphaproteobacteria</taxon>
        <taxon>Rhodobacterales</taxon>
        <taxon>Roseobacteraceae</taxon>
        <taxon>Ruegeria</taxon>
    </lineage>
</organism>
<dbReference type="RefSeq" id="WP_058275569.1">
    <property type="nucleotide sequence ID" value="NZ_CANLTD010000002.1"/>
</dbReference>
<gene>
    <name evidence="2" type="ORF">RUM4293_04602</name>
</gene>
<dbReference type="InterPro" id="IPR045601">
    <property type="entry name" value="DUF6455"/>
</dbReference>
<proteinExistence type="predicted"/>
<evidence type="ECO:0000259" key="1">
    <source>
        <dbReference type="Pfam" id="PF20056"/>
    </source>
</evidence>
<dbReference type="Proteomes" id="UP000050786">
    <property type="component" value="Unassembled WGS sequence"/>
</dbReference>
<reference evidence="3" key="1">
    <citation type="submission" date="2015-09" db="EMBL/GenBank/DDBJ databases">
        <authorList>
            <person name="Rodrigo-Torres L."/>
            <person name="Arahal D.R."/>
        </authorList>
    </citation>
    <scope>NUCLEOTIDE SEQUENCE [LARGE SCALE GENOMIC DNA]</scope>
    <source>
        <strain evidence="3">CECT 4293</strain>
    </source>
</reference>
<evidence type="ECO:0000313" key="2">
    <source>
        <dbReference type="EMBL" id="CUH45685.1"/>
    </source>
</evidence>